<dbReference type="EMBL" id="MARB01000012">
    <property type="protein sequence ID" value="ODJ87351.1"/>
    <property type="molecule type" value="Genomic_DNA"/>
</dbReference>
<dbReference type="GO" id="GO:0035438">
    <property type="term" value="F:cyclic-di-GMP binding"/>
    <property type="evidence" value="ECO:0007669"/>
    <property type="project" value="InterPro"/>
</dbReference>
<evidence type="ECO:0000259" key="1">
    <source>
        <dbReference type="Pfam" id="PF07238"/>
    </source>
</evidence>
<organism evidence="2 3">
    <name type="scientific">Candidatus Thiodiazotropha endolucinida</name>
    <dbReference type="NCBI Taxonomy" id="1655433"/>
    <lineage>
        <taxon>Bacteria</taxon>
        <taxon>Pseudomonadati</taxon>
        <taxon>Pseudomonadota</taxon>
        <taxon>Gammaproteobacteria</taxon>
        <taxon>Chromatiales</taxon>
        <taxon>Sedimenticolaceae</taxon>
        <taxon>Candidatus Thiodiazotropha</taxon>
    </lineage>
</organism>
<evidence type="ECO:0000313" key="2">
    <source>
        <dbReference type="EMBL" id="ODJ87351.1"/>
    </source>
</evidence>
<keyword evidence="3" id="KW-1185">Reference proteome</keyword>
<dbReference type="InterPro" id="IPR009875">
    <property type="entry name" value="PilZ_domain"/>
</dbReference>
<dbReference type="Gene3D" id="2.40.10.220">
    <property type="entry name" value="predicted glycosyltransferase like domains"/>
    <property type="match status" value="1"/>
</dbReference>
<dbReference type="SUPFAM" id="SSF141371">
    <property type="entry name" value="PilZ domain-like"/>
    <property type="match status" value="1"/>
</dbReference>
<dbReference type="AlphaFoldDB" id="A0A7Z0VL74"/>
<evidence type="ECO:0000313" key="3">
    <source>
        <dbReference type="Proteomes" id="UP000094769"/>
    </source>
</evidence>
<dbReference type="RefSeq" id="WP_162420197.1">
    <property type="nucleotide sequence ID" value="NZ_MARB01000012.1"/>
</dbReference>
<feature type="domain" description="PilZ" evidence="1">
    <location>
        <begin position="4"/>
        <end position="96"/>
    </location>
</feature>
<reference evidence="2 3" key="1">
    <citation type="submission" date="2016-06" db="EMBL/GenBank/DDBJ databases">
        <title>Genome sequence of endosymbiont of Candidatus Endolucinida thiodiazotropha.</title>
        <authorList>
            <person name="Poehlein A."/>
            <person name="Koenig S."/>
            <person name="Heiden S.E."/>
            <person name="Thuermer A."/>
            <person name="Voget S."/>
            <person name="Daniel R."/>
            <person name="Markert S."/>
            <person name="Gros O."/>
            <person name="Schweder T."/>
        </authorList>
    </citation>
    <scope>NUCLEOTIDE SEQUENCE [LARGE SCALE GENOMIC DNA]</scope>
    <source>
        <strain evidence="2 3">COS</strain>
    </source>
</reference>
<accession>A0A7Z0VL74</accession>
<gene>
    <name evidence="2" type="ORF">CODIS_23260</name>
</gene>
<dbReference type="Pfam" id="PF07238">
    <property type="entry name" value="PilZ"/>
    <property type="match status" value="1"/>
</dbReference>
<sequence>MSVERRYNKRYPMTGEVYIRYRKQQVFPANAVNCSMQGIFLHTRSLTMLTGAMVELTFFYAGRHWTVTGIVTHSQRDGVGIMFWRPQPQLYDAVIASVSGNQPIAHQDGTASEAAI</sequence>
<dbReference type="Proteomes" id="UP000094769">
    <property type="component" value="Unassembled WGS sequence"/>
</dbReference>
<protein>
    <submittedName>
        <fullName evidence="2">PilZ domain protein</fullName>
    </submittedName>
</protein>
<comment type="caution">
    <text evidence="2">The sequence shown here is derived from an EMBL/GenBank/DDBJ whole genome shotgun (WGS) entry which is preliminary data.</text>
</comment>
<proteinExistence type="predicted"/>
<name>A0A7Z0VL74_9GAMM</name>